<evidence type="ECO:0000256" key="3">
    <source>
        <dbReference type="ARBA" id="ARBA00022833"/>
    </source>
</evidence>
<keyword evidence="6" id="KW-0175">Coiled coil</keyword>
<dbReference type="InterPro" id="IPR006612">
    <property type="entry name" value="THAP_Znf"/>
</dbReference>
<dbReference type="PROSITE" id="PS50950">
    <property type="entry name" value="ZF_THAP"/>
    <property type="match status" value="1"/>
</dbReference>
<keyword evidence="8" id="KW-1185">Reference proteome</keyword>
<dbReference type="Gene3D" id="6.20.210.20">
    <property type="entry name" value="THAP domain"/>
    <property type="match status" value="1"/>
</dbReference>
<feature type="domain" description="THAP-type" evidence="7">
    <location>
        <begin position="1"/>
        <end position="101"/>
    </location>
</feature>
<dbReference type="RefSeq" id="XP_015185816.1">
    <property type="nucleotide sequence ID" value="XM_015330330.1"/>
</dbReference>
<dbReference type="Pfam" id="PF05485">
    <property type="entry name" value="THAP"/>
    <property type="match status" value="1"/>
</dbReference>
<accession>A0ABM1J030</accession>
<dbReference type="Proteomes" id="UP000694924">
    <property type="component" value="Unplaced"/>
</dbReference>
<keyword evidence="4 5" id="KW-0238">DNA-binding</keyword>
<dbReference type="SMART" id="SM00980">
    <property type="entry name" value="THAP"/>
    <property type="match status" value="1"/>
</dbReference>
<evidence type="ECO:0000313" key="9">
    <source>
        <dbReference type="RefSeq" id="XP_015185815.1"/>
    </source>
</evidence>
<protein>
    <submittedName>
        <fullName evidence="9 10">Uncharacterized protein LOC107071373 isoform X1</fullName>
    </submittedName>
    <submittedName>
        <fullName evidence="11">Uncharacterized protein LOC107071373 isoform X2</fullName>
    </submittedName>
</protein>
<evidence type="ECO:0000256" key="2">
    <source>
        <dbReference type="ARBA" id="ARBA00022771"/>
    </source>
</evidence>
<proteinExistence type="predicted"/>
<dbReference type="SUPFAM" id="SSF57716">
    <property type="entry name" value="Glucocorticoid receptor-like (DNA-binding domain)"/>
    <property type="match status" value="1"/>
</dbReference>
<feature type="coiled-coil region" evidence="6">
    <location>
        <begin position="341"/>
        <end position="375"/>
    </location>
</feature>
<evidence type="ECO:0000313" key="8">
    <source>
        <dbReference type="Proteomes" id="UP000694924"/>
    </source>
</evidence>
<keyword evidence="3" id="KW-0862">Zinc</keyword>
<keyword evidence="2 5" id="KW-0863">Zinc-finger</keyword>
<dbReference type="InterPro" id="IPR038441">
    <property type="entry name" value="THAP_Znf_sf"/>
</dbReference>
<organism evidence="8 11">
    <name type="scientific">Polistes dominula</name>
    <name type="common">European paper wasp</name>
    <name type="synonym">Vespa dominula</name>
    <dbReference type="NCBI Taxonomy" id="743375"/>
    <lineage>
        <taxon>Eukaryota</taxon>
        <taxon>Metazoa</taxon>
        <taxon>Ecdysozoa</taxon>
        <taxon>Arthropoda</taxon>
        <taxon>Hexapoda</taxon>
        <taxon>Insecta</taxon>
        <taxon>Pterygota</taxon>
        <taxon>Neoptera</taxon>
        <taxon>Endopterygota</taxon>
        <taxon>Hymenoptera</taxon>
        <taxon>Apocrita</taxon>
        <taxon>Aculeata</taxon>
        <taxon>Vespoidea</taxon>
        <taxon>Vespidae</taxon>
        <taxon>Polistinae</taxon>
        <taxon>Polistini</taxon>
        <taxon>Polistes</taxon>
    </lineage>
</organism>
<evidence type="ECO:0000259" key="7">
    <source>
        <dbReference type="PROSITE" id="PS50950"/>
    </source>
</evidence>
<reference evidence="9 10" key="1">
    <citation type="submission" date="2025-05" db="UniProtKB">
        <authorList>
            <consortium name="RefSeq"/>
        </authorList>
    </citation>
    <scope>IDENTIFICATION</scope>
    <source>
        <tissue evidence="9 10">Whole body</tissue>
    </source>
</reference>
<gene>
    <name evidence="9 10 11" type="primary">LOC107071373</name>
</gene>
<evidence type="ECO:0000256" key="1">
    <source>
        <dbReference type="ARBA" id="ARBA00022723"/>
    </source>
</evidence>
<dbReference type="RefSeq" id="XP_015185817.1">
    <property type="nucleotide sequence ID" value="XM_015330331.1"/>
</dbReference>
<evidence type="ECO:0000256" key="5">
    <source>
        <dbReference type="PROSITE-ProRule" id="PRU00309"/>
    </source>
</evidence>
<evidence type="ECO:0000256" key="4">
    <source>
        <dbReference type="ARBA" id="ARBA00023125"/>
    </source>
</evidence>
<sequence>MVKKCAIKNCFSGSSVERKLKSKLNLRQTALFKVPKDPEMLKLWSSAISQQLCHNHFICELHFNSDNILKNYEKIKLQNGEVFELSRSRFALKKDAIPILSDVVTNGDTTSSNHFDTNNHCTDEEYLHETRNGSDLSELDQKFASSALVDELSNDAHSTENLSEEFEEKISIENNFILPNHDNSAPFSLAGILQLLKDHGVPQNWCWPKQSESKPDVILYYVDDYLEKLKLSIKIDDDLSVQVTILATGVSINFNYSIISAASFWNMLREIEISQFCSGTGVDERCSTACEGILQSDQKYKRFRREIRCLACRTLRNRLLISSRKKKEDVNNRYITIKRKLHAKQKRLRRLYQKRQQLKEQVEELRNQCATKKDNIIEEEIVDLPEAQKQAFRACFQVAKLKNAKQRCYTIE</sequence>
<dbReference type="GeneID" id="107071373"/>
<evidence type="ECO:0000313" key="10">
    <source>
        <dbReference type="RefSeq" id="XP_015185816.1"/>
    </source>
</evidence>
<name>A0ABM1J030_POLDO</name>
<keyword evidence="1" id="KW-0479">Metal-binding</keyword>
<dbReference type="RefSeq" id="XP_015185815.1">
    <property type="nucleotide sequence ID" value="XM_015330329.1"/>
</dbReference>
<evidence type="ECO:0000313" key="11">
    <source>
        <dbReference type="RefSeq" id="XP_015185817.1"/>
    </source>
</evidence>
<dbReference type="SMART" id="SM00692">
    <property type="entry name" value="DM3"/>
    <property type="match status" value="1"/>
</dbReference>
<evidence type="ECO:0000256" key="6">
    <source>
        <dbReference type="SAM" id="Coils"/>
    </source>
</evidence>